<organism evidence="2 3">
    <name type="scientific">Haemaphysalis longicornis</name>
    <name type="common">Bush tick</name>
    <dbReference type="NCBI Taxonomy" id="44386"/>
    <lineage>
        <taxon>Eukaryota</taxon>
        <taxon>Metazoa</taxon>
        <taxon>Ecdysozoa</taxon>
        <taxon>Arthropoda</taxon>
        <taxon>Chelicerata</taxon>
        <taxon>Arachnida</taxon>
        <taxon>Acari</taxon>
        <taxon>Parasitiformes</taxon>
        <taxon>Ixodida</taxon>
        <taxon>Ixodoidea</taxon>
        <taxon>Ixodidae</taxon>
        <taxon>Haemaphysalinae</taxon>
        <taxon>Haemaphysalis</taxon>
    </lineage>
</organism>
<evidence type="ECO:0000313" key="3">
    <source>
        <dbReference type="Proteomes" id="UP000821853"/>
    </source>
</evidence>
<dbReference type="VEuPathDB" id="VectorBase:HLOH_056520"/>
<dbReference type="GO" id="GO:0140359">
    <property type="term" value="F:ABC-type transporter activity"/>
    <property type="evidence" value="ECO:0007669"/>
    <property type="project" value="InterPro"/>
</dbReference>
<dbReference type="PANTHER" id="PTHR19229:SF250">
    <property type="entry name" value="ABC TRANSPORTER DOMAIN-CONTAINING PROTEIN-RELATED"/>
    <property type="match status" value="1"/>
</dbReference>
<name>A0A9J6GTV6_HAELO</name>
<dbReference type="InterPro" id="IPR027417">
    <property type="entry name" value="P-loop_NTPase"/>
</dbReference>
<keyword evidence="3" id="KW-1185">Reference proteome</keyword>
<dbReference type="Gene3D" id="3.40.50.300">
    <property type="entry name" value="P-loop containing nucleotide triphosphate hydrolases"/>
    <property type="match status" value="1"/>
</dbReference>
<dbReference type="OrthoDB" id="2110130at2759"/>
<sequence length="235" mass="26967">MTRTQFDFSYYGSLSDMSTFLAEALILYVILAMRHSARRSRLRSWRRCKPADQVLDSDVAEQKRVVEELRGRGDFSAHTLVAWNVHKYYGDVHAVRGFNVALRPSECFGLLGVNGAGKTSTFEMLAGFSCLSDGEAYAGDLRVTRSPRKASPGACVLQFILHSACLHFMEGVLLQVHPIKLNIPLSVNRTFKLSRHLVTFIFWECAKQYIKHICWARWCIMTEKKNYRARLRQRQ</sequence>
<keyword evidence="1" id="KW-0812">Transmembrane</keyword>
<dbReference type="InterPro" id="IPR026082">
    <property type="entry name" value="ABCA"/>
</dbReference>
<comment type="caution">
    <text evidence="2">The sequence shown here is derived from an EMBL/GenBank/DDBJ whole genome shotgun (WGS) entry which is preliminary data.</text>
</comment>
<dbReference type="SUPFAM" id="SSF52540">
    <property type="entry name" value="P-loop containing nucleoside triphosphate hydrolases"/>
    <property type="match status" value="1"/>
</dbReference>
<dbReference type="GO" id="GO:0016020">
    <property type="term" value="C:membrane"/>
    <property type="evidence" value="ECO:0007669"/>
    <property type="project" value="InterPro"/>
</dbReference>
<dbReference type="AlphaFoldDB" id="A0A9J6GTV6"/>
<keyword evidence="1" id="KW-0472">Membrane</keyword>
<dbReference type="EMBL" id="JABSTR010000008">
    <property type="protein sequence ID" value="KAH9377716.1"/>
    <property type="molecule type" value="Genomic_DNA"/>
</dbReference>
<accession>A0A9J6GTV6</accession>
<evidence type="ECO:0008006" key="4">
    <source>
        <dbReference type="Google" id="ProtNLM"/>
    </source>
</evidence>
<dbReference type="GO" id="GO:0005319">
    <property type="term" value="F:lipid transporter activity"/>
    <property type="evidence" value="ECO:0007669"/>
    <property type="project" value="TreeGrafter"/>
</dbReference>
<reference evidence="2 3" key="1">
    <citation type="journal article" date="2020" name="Cell">
        <title>Large-Scale Comparative Analyses of Tick Genomes Elucidate Their Genetic Diversity and Vector Capacities.</title>
        <authorList>
            <consortium name="Tick Genome and Microbiome Consortium (TIGMIC)"/>
            <person name="Jia N."/>
            <person name="Wang J."/>
            <person name="Shi W."/>
            <person name="Du L."/>
            <person name="Sun Y."/>
            <person name="Zhan W."/>
            <person name="Jiang J.F."/>
            <person name="Wang Q."/>
            <person name="Zhang B."/>
            <person name="Ji P."/>
            <person name="Bell-Sakyi L."/>
            <person name="Cui X.M."/>
            <person name="Yuan T.T."/>
            <person name="Jiang B.G."/>
            <person name="Yang W.F."/>
            <person name="Lam T.T."/>
            <person name="Chang Q.C."/>
            <person name="Ding S.J."/>
            <person name="Wang X.J."/>
            <person name="Zhu J.G."/>
            <person name="Ruan X.D."/>
            <person name="Zhao L."/>
            <person name="Wei J.T."/>
            <person name="Ye R.Z."/>
            <person name="Que T.C."/>
            <person name="Du C.H."/>
            <person name="Zhou Y.H."/>
            <person name="Cheng J.X."/>
            <person name="Dai P.F."/>
            <person name="Guo W.B."/>
            <person name="Han X.H."/>
            <person name="Huang E.J."/>
            <person name="Li L.F."/>
            <person name="Wei W."/>
            <person name="Gao Y.C."/>
            <person name="Liu J.Z."/>
            <person name="Shao H.Z."/>
            <person name="Wang X."/>
            <person name="Wang C.C."/>
            <person name="Yang T.C."/>
            <person name="Huo Q.B."/>
            <person name="Li W."/>
            <person name="Chen H.Y."/>
            <person name="Chen S.E."/>
            <person name="Zhou L.G."/>
            <person name="Ni X.B."/>
            <person name="Tian J.H."/>
            <person name="Sheng Y."/>
            <person name="Liu T."/>
            <person name="Pan Y.S."/>
            <person name="Xia L.Y."/>
            <person name="Li J."/>
            <person name="Zhao F."/>
            <person name="Cao W.C."/>
        </authorList>
    </citation>
    <scope>NUCLEOTIDE SEQUENCE [LARGE SCALE GENOMIC DNA]</scope>
    <source>
        <strain evidence="2">HaeL-2018</strain>
    </source>
</reference>
<dbReference type="Proteomes" id="UP000821853">
    <property type="component" value="Unassembled WGS sequence"/>
</dbReference>
<evidence type="ECO:0000256" key="1">
    <source>
        <dbReference type="SAM" id="Phobius"/>
    </source>
</evidence>
<evidence type="ECO:0000313" key="2">
    <source>
        <dbReference type="EMBL" id="KAH9377716.1"/>
    </source>
</evidence>
<gene>
    <name evidence="2" type="ORF">HPB48_001307</name>
</gene>
<protein>
    <recommendedName>
        <fullName evidence="4">ABC transporter domain-containing protein</fullName>
    </recommendedName>
</protein>
<keyword evidence="1" id="KW-1133">Transmembrane helix</keyword>
<feature type="transmembrane region" description="Helical" evidence="1">
    <location>
        <begin position="20"/>
        <end position="37"/>
    </location>
</feature>
<dbReference type="PANTHER" id="PTHR19229">
    <property type="entry name" value="ATP-BINDING CASSETTE TRANSPORTER SUBFAMILY A ABCA"/>
    <property type="match status" value="1"/>
</dbReference>
<proteinExistence type="predicted"/>